<protein>
    <recommendedName>
        <fullName evidence="2">Glycosyl transferase family 1 domain-containing protein</fullName>
    </recommendedName>
</protein>
<dbReference type="GO" id="GO:0016757">
    <property type="term" value="F:glycosyltransferase activity"/>
    <property type="evidence" value="ECO:0007669"/>
    <property type="project" value="InterPro"/>
</dbReference>
<sequence>MKHVCFIGPYPPPYGGMAIQMQTLAENFKKDGFRITLIKSNQDIPHMLRNLKGLRTIFNFIFYIRALFGNIPRADVVYIFASSHLYFFLIVMPAVTFSSFCNKKSFVNYHGGAPQTFFSKFHPFVRYIMKQATITVPSDYLKEVIGEYLDLKAFIVPNIAHLNLFKYRERSPLKPYILCTRHFEHAYNIPCVIKAFRIIAERKPGAKLGLVGEGKEKKKIVQLVEDLGLMDKVQFYGCLPNNELPDIYDKYSIFINASKMDNFPLSILEAYASGLPVVSTNPGGIPYLVKDKETGLLVTKNDHLALAKQVIYLLDDPSLALRMAKKARLECEQYSWKMVRKILLELIG</sequence>
<dbReference type="InterPro" id="IPR001296">
    <property type="entry name" value="Glyco_trans_1"/>
</dbReference>
<dbReference type="Proteomes" id="UP000051861">
    <property type="component" value="Unassembled WGS sequence"/>
</dbReference>
<dbReference type="PANTHER" id="PTHR45947:SF3">
    <property type="entry name" value="SULFOQUINOVOSYL TRANSFERASE SQD2"/>
    <property type="match status" value="1"/>
</dbReference>
<comment type="caution">
    <text evidence="3">The sequence shown here is derived from an EMBL/GenBank/DDBJ whole genome shotgun (WGS) entry which is preliminary data.</text>
</comment>
<feature type="transmembrane region" description="Helical" evidence="1">
    <location>
        <begin position="77"/>
        <end position="97"/>
    </location>
</feature>
<keyword evidence="1" id="KW-1133">Transmembrane helix</keyword>
<accession>A0A0S7Y4Y8</accession>
<evidence type="ECO:0000313" key="4">
    <source>
        <dbReference type="Proteomes" id="UP000051861"/>
    </source>
</evidence>
<feature type="domain" description="Glycosyl transferase family 1" evidence="2">
    <location>
        <begin position="174"/>
        <end position="328"/>
    </location>
</feature>
<dbReference type="CDD" id="cd03801">
    <property type="entry name" value="GT4_PimA-like"/>
    <property type="match status" value="1"/>
</dbReference>
<keyword evidence="1" id="KW-0812">Transmembrane</keyword>
<evidence type="ECO:0000259" key="2">
    <source>
        <dbReference type="Pfam" id="PF00534"/>
    </source>
</evidence>
<dbReference type="AlphaFoldDB" id="A0A0S7Y4Y8"/>
<dbReference type="InterPro" id="IPR050194">
    <property type="entry name" value="Glycosyltransferase_grp1"/>
</dbReference>
<dbReference type="Gene3D" id="3.40.50.2000">
    <property type="entry name" value="Glycogen Phosphorylase B"/>
    <property type="match status" value="2"/>
</dbReference>
<reference evidence="3 4" key="1">
    <citation type="journal article" date="2015" name="Microbiome">
        <title>Genomic resolution of linkages in carbon, nitrogen, and sulfur cycling among widespread estuary sediment bacteria.</title>
        <authorList>
            <person name="Baker B.J."/>
            <person name="Lazar C.S."/>
            <person name="Teske A.P."/>
            <person name="Dick G.J."/>
        </authorList>
    </citation>
    <scope>NUCLEOTIDE SEQUENCE [LARGE SCALE GENOMIC DNA]</scope>
    <source>
        <strain evidence="3">DG_54_3</strain>
    </source>
</reference>
<dbReference type="Pfam" id="PF00534">
    <property type="entry name" value="Glycos_transf_1"/>
    <property type="match status" value="1"/>
</dbReference>
<dbReference type="PANTHER" id="PTHR45947">
    <property type="entry name" value="SULFOQUINOVOSYL TRANSFERASE SQD2"/>
    <property type="match status" value="1"/>
</dbReference>
<keyword evidence="1" id="KW-0472">Membrane</keyword>
<proteinExistence type="predicted"/>
<evidence type="ECO:0000313" key="3">
    <source>
        <dbReference type="EMBL" id="KPJ69809.1"/>
    </source>
</evidence>
<name>A0A0S7Y4Y8_UNCSA</name>
<organism evidence="3 4">
    <name type="scientific">candidate division WOR-1 bacterium DG_54_3</name>
    <dbReference type="NCBI Taxonomy" id="1703775"/>
    <lineage>
        <taxon>Bacteria</taxon>
        <taxon>Bacillati</taxon>
        <taxon>Saganbacteria</taxon>
    </lineage>
</organism>
<gene>
    <name evidence="3" type="ORF">AMJ44_02215</name>
</gene>
<dbReference type="SUPFAM" id="SSF53756">
    <property type="entry name" value="UDP-Glycosyltransferase/glycogen phosphorylase"/>
    <property type="match status" value="1"/>
</dbReference>
<evidence type="ECO:0000256" key="1">
    <source>
        <dbReference type="SAM" id="Phobius"/>
    </source>
</evidence>
<dbReference type="EMBL" id="LIZX01000013">
    <property type="protein sequence ID" value="KPJ69809.1"/>
    <property type="molecule type" value="Genomic_DNA"/>
</dbReference>